<feature type="region of interest" description="Disordered" evidence="1">
    <location>
        <begin position="392"/>
        <end position="588"/>
    </location>
</feature>
<keyword evidence="2" id="KW-0472">Membrane</keyword>
<dbReference type="InterPro" id="IPR031606">
    <property type="entry name" value="Kch1/2"/>
</dbReference>
<keyword evidence="2" id="KW-0812">Transmembrane</keyword>
<feature type="compositionally biased region" description="Polar residues" evidence="1">
    <location>
        <begin position="480"/>
        <end position="492"/>
    </location>
</feature>
<dbReference type="PANTHER" id="PTHR36424:SF1">
    <property type="entry name" value="LOW AFFINITY K(+) TRANSPORTER 1-RELATED"/>
    <property type="match status" value="1"/>
</dbReference>
<feature type="compositionally biased region" description="Polar residues" evidence="1">
    <location>
        <begin position="579"/>
        <end position="588"/>
    </location>
</feature>
<dbReference type="AlphaFoldDB" id="A0A0D1XAV2"/>
<dbReference type="InParanoid" id="A0A0D1XAV2"/>
<name>A0A0D1XAV2_9PEZI</name>
<dbReference type="GO" id="GO:0015079">
    <property type="term" value="F:potassium ion transmembrane transporter activity"/>
    <property type="evidence" value="ECO:0007669"/>
    <property type="project" value="InterPro"/>
</dbReference>
<dbReference type="PANTHER" id="PTHR36424">
    <property type="entry name" value="PHEROMONE-REGULATED MEMBRANE PROTEIN 6"/>
    <property type="match status" value="1"/>
</dbReference>
<feature type="compositionally biased region" description="Basic and acidic residues" evidence="1">
    <location>
        <begin position="284"/>
        <end position="298"/>
    </location>
</feature>
<dbReference type="VEuPathDB" id="FungiDB:PV09_09008"/>
<feature type="transmembrane region" description="Helical" evidence="2">
    <location>
        <begin position="80"/>
        <end position="101"/>
    </location>
</feature>
<feature type="transmembrane region" description="Helical" evidence="2">
    <location>
        <begin position="227"/>
        <end position="255"/>
    </location>
</feature>
<proteinExistence type="predicted"/>
<evidence type="ECO:0000313" key="3">
    <source>
        <dbReference type="EMBL" id="KIV99350.1"/>
    </source>
</evidence>
<sequence>MGYFSGREERGEVQEQQKWDYITLSDFRGNSCGHFFSYLWLWILVFITIGVYVADTFTAVKLLVFNEWSSQVKPAIPFTVAKWIFSGCIILSWALAILAWINAIRVIRRGCVTDDYLNSTAVTLQSIRPGSGWKRFLVFAALTKSKKKVSWIAIFVYFQRQGCIRLLAAEGPRQVINALTLYSVGKATLIEPGKGEADRSGFDQFFYNLQVLSSEHRTQTIILSTMAFTLIIWVISMLLLALALVLYIIFLWHYIQNDTLTGFCRRKIETRLARIVKKKGDKELARQQRKWEKEERKRGSPTNTTSSSGPPTLSKQPTLPAIEGSLPSKNELFRSDSTITTSTLPPYSSQANTPAGEQPPPFGRAPTLPDVMRPNTAMSDRSVMSNAPLLSQASAMGYSDPGRPGPPSRSFTGSSQRSMTPNSMPGRPPLAPISTQTAGPRFPPPTRTGTGMSGRASPMSASNYTPLSAQSNRPLLAGQSPMSPYSARSQSPAPGMAYEMTPVDTRNGGGDYFSQGPQRAPTLPTLDAGTPASLLPGRRDVSAPIQPRSQPPSGPLQWTPNQRSATAPIPDHARGPIPRSNTTGPQGW</sequence>
<evidence type="ECO:0008006" key="5">
    <source>
        <dbReference type="Google" id="ProtNLM"/>
    </source>
</evidence>
<feature type="compositionally biased region" description="Low complexity" evidence="1">
    <location>
        <begin position="397"/>
        <end position="415"/>
    </location>
</feature>
<accession>A0A0D1XAV2</accession>
<reference evidence="3 4" key="1">
    <citation type="submission" date="2015-01" db="EMBL/GenBank/DDBJ databases">
        <title>The Genome Sequence of Ochroconis gallopava CBS43764.</title>
        <authorList>
            <consortium name="The Broad Institute Genomics Platform"/>
            <person name="Cuomo C."/>
            <person name="de Hoog S."/>
            <person name="Gorbushina A."/>
            <person name="Stielow B."/>
            <person name="Teixiera M."/>
            <person name="Abouelleil A."/>
            <person name="Chapman S.B."/>
            <person name="Priest M."/>
            <person name="Young S.K."/>
            <person name="Wortman J."/>
            <person name="Nusbaum C."/>
            <person name="Birren B."/>
        </authorList>
    </citation>
    <scope>NUCLEOTIDE SEQUENCE [LARGE SCALE GENOMIC DNA]</scope>
    <source>
        <strain evidence="3 4">CBS 43764</strain>
    </source>
</reference>
<feature type="compositionally biased region" description="Polar residues" evidence="1">
    <location>
        <begin position="556"/>
        <end position="565"/>
    </location>
</feature>
<dbReference type="GO" id="GO:0005886">
    <property type="term" value="C:plasma membrane"/>
    <property type="evidence" value="ECO:0007669"/>
    <property type="project" value="InterPro"/>
</dbReference>
<dbReference type="EMBL" id="KN847579">
    <property type="protein sequence ID" value="KIV99350.1"/>
    <property type="molecule type" value="Genomic_DNA"/>
</dbReference>
<evidence type="ECO:0000313" key="4">
    <source>
        <dbReference type="Proteomes" id="UP000053259"/>
    </source>
</evidence>
<feature type="compositionally biased region" description="Low complexity" evidence="1">
    <location>
        <begin position="300"/>
        <end position="312"/>
    </location>
</feature>
<evidence type="ECO:0000256" key="1">
    <source>
        <dbReference type="SAM" id="MobiDB-lite"/>
    </source>
</evidence>
<dbReference type="STRING" id="253628.A0A0D1XAV2"/>
<feature type="region of interest" description="Disordered" evidence="1">
    <location>
        <begin position="284"/>
        <end position="375"/>
    </location>
</feature>
<dbReference type="OrthoDB" id="436496at2759"/>
<dbReference type="RefSeq" id="XP_016209220.1">
    <property type="nucleotide sequence ID" value="XM_016362995.1"/>
</dbReference>
<dbReference type="GeneID" id="27316981"/>
<keyword evidence="2" id="KW-1133">Transmembrane helix</keyword>
<protein>
    <recommendedName>
        <fullName evidence="5">Pheromone-regulated membrane protein 6</fullName>
    </recommendedName>
</protein>
<feature type="transmembrane region" description="Helical" evidence="2">
    <location>
        <begin position="38"/>
        <end position="60"/>
    </location>
</feature>
<gene>
    <name evidence="3" type="ORF">PV09_09008</name>
</gene>
<dbReference type="Pfam" id="PF16944">
    <property type="entry name" value="KCH"/>
    <property type="match status" value="1"/>
</dbReference>
<organism evidence="3 4">
    <name type="scientific">Verruconis gallopava</name>
    <dbReference type="NCBI Taxonomy" id="253628"/>
    <lineage>
        <taxon>Eukaryota</taxon>
        <taxon>Fungi</taxon>
        <taxon>Dikarya</taxon>
        <taxon>Ascomycota</taxon>
        <taxon>Pezizomycotina</taxon>
        <taxon>Dothideomycetes</taxon>
        <taxon>Pleosporomycetidae</taxon>
        <taxon>Venturiales</taxon>
        <taxon>Sympoventuriaceae</taxon>
        <taxon>Verruconis</taxon>
    </lineage>
</organism>
<dbReference type="Proteomes" id="UP000053259">
    <property type="component" value="Unassembled WGS sequence"/>
</dbReference>
<evidence type="ECO:0000256" key="2">
    <source>
        <dbReference type="SAM" id="Phobius"/>
    </source>
</evidence>
<dbReference type="HOGENOM" id="CLU_007968_1_0_1"/>
<keyword evidence="4" id="KW-1185">Reference proteome</keyword>
<feature type="compositionally biased region" description="Polar residues" evidence="1">
    <location>
        <begin position="459"/>
        <end position="473"/>
    </location>
</feature>
<feature type="compositionally biased region" description="Polar residues" evidence="1">
    <location>
        <begin position="335"/>
        <end position="355"/>
    </location>
</feature>